<keyword evidence="1" id="KW-0175">Coiled coil</keyword>
<accession>A0A915IW06</accession>
<dbReference type="CDD" id="cd00303">
    <property type="entry name" value="retropepsin_like"/>
    <property type="match status" value="1"/>
</dbReference>
<evidence type="ECO:0000313" key="3">
    <source>
        <dbReference type="Proteomes" id="UP000887565"/>
    </source>
</evidence>
<dbReference type="AlphaFoldDB" id="A0A915IW06"/>
<dbReference type="WBParaSite" id="nRc.2.0.1.t17585-RA">
    <property type="protein sequence ID" value="nRc.2.0.1.t17585-RA"/>
    <property type="gene ID" value="nRc.2.0.1.g17585"/>
</dbReference>
<proteinExistence type="predicted"/>
<organism evidence="3 4">
    <name type="scientific">Romanomermis culicivorax</name>
    <name type="common">Nematode worm</name>
    <dbReference type="NCBI Taxonomy" id="13658"/>
    <lineage>
        <taxon>Eukaryota</taxon>
        <taxon>Metazoa</taxon>
        <taxon>Ecdysozoa</taxon>
        <taxon>Nematoda</taxon>
        <taxon>Enoplea</taxon>
        <taxon>Dorylaimia</taxon>
        <taxon>Mermithida</taxon>
        <taxon>Mermithoidea</taxon>
        <taxon>Mermithidae</taxon>
        <taxon>Romanomermis</taxon>
    </lineage>
</organism>
<protein>
    <submittedName>
        <fullName evidence="4">Uncharacterized protein</fullName>
    </submittedName>
</protein>
<feature type="region of interest" description="Disordered" evidence="2">
    <location>
        <begin position="59"/>
        <end position="79"/>
    </location>
</feature>
<feature type="coiled-coil region" evidence="1">
    <location>
        <begin position="462"/>
        <end position="489"/>
    </location>
</feature>
<feature type="compositionally biased region" description="Acidic residues" evidence="2">
    <location>
        <begin position="680"/>
        <end position="689"/>
    </location>
</feature>
<reference evidence="4" key="1">
    <citation type="submission" date="2022-11" db="UniProtKB">
        <authorList>
            <consortium name="WormBaseParasite"/>
        </authorList>
    </citation>
    <scope>IDENTIFICATION</scope>
</reference>
<evidence type="ECO:0000256" key="1">
    <source>
        <dbReference type="SAM" id="Coils"/>
    </source>
</evidence>
<sequence>IFIVVLLDFYAFIVRICRLIVFDLLIAAILNKDDQEDFREFRAKLESFHLNSPVKATEKSRKSECCGGEEKQKSDSAKKDRFVSRISSPLASPIKSTFNEKCEKEFKVPRQFKSCDGTCPEDFLEWLAKLERTAYASDWSDEYKCWLIIGQNKVETYTLVDNGSLCNIMRVDFMHQLQKVGENLKVRETSIEKIRSLSMDPLIVLGEVYTTVTITKDKQTHIFETSFLLVKSLPYDILLGAEAMKDGSLIVDVASIAQVVDGRIPVLLVNLSDGATRCKKGTVFGNLGPWEEGSVSYGLSPTVCLGSAIGTAGGDCALLFQERKFPGVSPSPQDPVVEQNNVLGSSGSSGSKPAVGGEVALKILGELISVSTGDNSVLSEKEKSELIDLLVKNANLFVEVTGHIGRTAEVVDHLLEEKDLQKFHEDWPNNWSVDQWEDPFCLNFCRYFALDQLPTPDHEVHANQLRLYYDREEENLEKQNQECQQIVDEVSQPSQIHSQSEISAMTKLPFADSLWKKKNLNFRQYLLDIFQEKSIAKVTYGLSGLSEHIESWFSNIFSEKHIFDEYWGLDHDLYDEDHKAQAGILVTQTLDLMLYFLLVGEPGFWPEMLQQFAQELAENLEKGGVWPSTIRSRRKYFLKKKAPTVHSELKVPGVVPWFDKTSDEDEDSEHMELELSSETMEVEEPEAEP</sequence>
<evidence type="ECO:0000313" key="4">
    <source>
        <dbReference type="WBParaSite" id="nRc.2.0.1.t17585-RA"/>
    </source>
</evidence>
<dbReference type="Proteomes" id="UP000887565">
    <property type="component" value="Unplaced"/>
</dbReference>
<dbReference type="Gene3D" id="2.40.70.10">
    <property type="entry name" value="Acid Proteases"/>
    <property type="match status" value="1"/>
</dbReference>
<feature type="region of interest" description="Disordered" evidence="2">
    <location>
        <begin position="660"/>
        <end position="689"/>
    </location>
</feature>
<keyword evidence="3" id="KW-1185">Reference proteome</keyword>
<evidence type="ECO:0000256" key="2">
    <source>
        <dbReference type="SAM" id="MobiDB-lite"/>
    </source>
</evidence>
<dbReference type="InterPro" id="IPR021109">
    <property type="entry name" value="Peptidase_aspartic_dom_sf"/>
</dbReference>
<name>A0A915IW06_ROMCU</name>